<feature type="domain" description="G" evidence="2">
    <location>
        <begin position="286"/>
        <end position="382"/>
    </location>
</feature>
<dbReference type="InterPro" id="IPR027417">
    <property type="entry name" value="P-loop_NTPase"/>
</dbReference>
<sequence length="511" mass="55833">MLPVDKILKRVARSPALLAVIIYALPWLALVVLGILWLAEHDWLVPFVGITLGLILLLRLTLLLLGRMRQQRVATPVDGDHSPIVTANPEWTARELAVFQSLCAGIPREPRPWNDLRPLALELVEQAAQRLSAGQKGALDFSIPEALLLADRVLIRLRRNLHDMVPFSDRVSLKTILWTWENKAWFTHGATALGWAWRAKRLLSNPPAAILQEIQAAVTSSGDGGEFRNFSVAIVQQILLEEVARAAVDLHAGHLRFTDEELLEIELGSADLDKQMLAQPDEPIRLLVIGQVSAGKSTLINRLAGSAIAETDMAPTTPGLTRHTIEIEGMTYSVIDSRGIDGTDETAQSLLSQVLECDQVLWILRANRPARAPDVELLQMVDAAFATRPLRRVPPITVVANAVDQLLPDWPYPEHLLPIEAQTTIAAVSAAICADLSCREAIPIVAEGQIWNLDQLTAAIANGASDALATQRNRRRITGAETSGSLSRELSRGASGIWEAGRLAAGKLFGR</sequence>
<gene>
    <name evidence="3" type="ORF">H7F16_01105</name>
</gene>
<feature type="transmembrane region" description="Helical" evidence="1">
    <location>
        <begin position="16"/>
        <end position="37"/>
    </location>
</feature>
<dbReference type="AlphaFoldDB" id="A0A842I3H5"/>
<proteinExistence type="predicted"/>
<accession>A0A842I3H5</accession>
<evidence type="ECO:0000256" key="1">
    <source>
        <dbReference type="SAM" id="Phobius"/>
    </source>
</evidence>
<dbReference type="GO" id="GO:0005829">
    <property type="term" value="C:cytosol"/>
    <property type="evidence" value="ECO:0007669"/>
    <property type="project" value="TreeGrafter"/>
</dbReference>
<dbReference type="GO" id="GO:0002098">
    <property type="term" value="P:tRNA wobble uridine modification"/>
    <property type="evidence" value="ECO:0007669"/>
    <property type="project" value="TreeGrafter"/>
</dbReference>
<evidence type="ECO:0000313" key="3">
    <source>
        <dbReference type="EMBL" id="MBC2834085.1"/>
    </source>
</evidence>
<dbReference type="GO" id="GO:0005525">
    <property type="term" value="F:GTP binding"/>
    <property type="evidence" value="ECO:0007669"/>
    <property type="project" value="InterPro"/>
</dbReference>
<organism evidence="3 4">
    <name type="scientific">Paragemmobacter straminiformis</name>
    <dbReference type="NCBI Taxonomy" id="2045119"/>
    <lineage>
        <taxon>Bacteria</taxon>
        <taxon>Pseudomonadati</taxon>
        <taxon>Pseudomonadota</taxon>
        <taxon>Alphaproteobacteria</taxon>
        <taxon>Rhodobacterales</taxon>
        <taxon>Paracoccaceae</taxon>
        <taxon>Paragemmobacter</taxon>
    </lineage>
</organism>
<dbReference type="SUPFAM" id="SSF52540">
    <property type="entry name" value="P-loop containing nucleoside triphosphate hydrolases"/>
    <property type="match status" value="1"/>
</dbReference>
<dbReference type="Pfam" id="PF01926">
    <property type="entry name" value="MMR_HSR1"/>
    <property type="match status" value="1"/>
</dbReference>
<keyword evidence="4" id="KW-1185">Reference proteome</keyword>
<dbReference type="Gene3D" id="3.40.50.300">
    <property type="entry name" value="P-loop containing nucleotide triphosphate hydrolases"/>
    <property type="match status" value="1"/>
</dbReference>
<keyword evidence="1" id="KW-1133">Transmembrane helix</keyword>
<dbReference type="EMBL" id="JACLQD010000001">
    <property type="protein sequence ID" value="MBC2834085.1"/>
    <property type="molecule type" value="Genomic_DNA"/>
</dbReference>
<name>A0A842I3H5_9RHOB</name>
<reference evidence="3 4" key="1">
    <citation type="journal article" date="2017" name="Int. J. Syst. Evol. Microbiol.">
        <title>Gemmobacter straminiformis sp. nov., isolated from an artificial fountain.</title>
        <authorList>
            <person name="Kang J.Y."/>
            <person name="Kim M.J."/>
            <person name="Chun J."/>
            <person name="Son K.P."/>
            <person name="Jahng K.Y."/>
        </authorList>
    </citation>
    <scope>NUCLEOTIDE SEQUENCE [LARGE SCALE GENOMIC DNA]</scope>
    <source>
        <strain evidence="3 4">CAM-8</strain>
    </source>
</reference>
<feature type="transmembrane region" description="Helical" evidence="1">
    <location>
        <begin position="43"/>
        <end position="65"/>
    </location>
</feature>
<evidence type="ECO:0000313" key="4">
    <source>
        <dbReference type="Proteomes" id="UP000555411"/>
    </source>
</evidence>
<keyword evidence="1" id="KW-0812">Transmembrane</keyword>
<dbReference type="GO" id="GO:0030488">
    <property type="term" value="P:tRNA methylation"/>
    <property type="evidence" value="ECO:0007669"/>
    <property type="project" value="TreeGrafter"/>
</dbReference>
<protein>
    <submittedName>
        <fullName evidence="3">50S ribosome-binding GTPase</fullName>
    </submittedName>
</protein>
<dbReference type="RefSeq" id="WP_185795715.1">
    <property type="nucleotide sequence ID" value="NZ_JACLQD010000001.1"/>
</dbReference>
<comment type="caution">
    <text evidence="3">The sequence shown here is derived from an EMBL/GenBank/DDBJ whole genome shotgun (WGS) entry which is preliminary data.</text>
</comment>
<dbReference type="PANTHER" id="PTHR42714:SF2">
    <property type="entry name" value="TRNA MODIFICATION GTPASE GTPBP3, MITOCHONDRIAL"/>
    <property type="match status" value="1"/>
</dbReference>
<dbReference type="InterPro" id="IPR006073">
    <property type="entry name" value="GTP-bd"/>
</dbReference>
<keyword evidence="1" id="KW-0472">Membrane</keyword>
<dbReference type="Proteomes" id="UP000555411">
    <property type="component" value="Unassembled WGS sequence"/>
</dbReference>
<dbReference type="PANTHER" id="PTHR42714">
    <property type="entry name" value="TRNA MODIFICATION GTPASE GTPBP3"/>
    <property type="match status" value="1"/>
</dbReference>
<evidence type="ECO:0000259" key="2">
    <source>
        <dbReference type="Pfam" id="PF01926"/>
    </source>
</evidence>